<dbReference type="GO" id="GO:0016757">
    <property type="term" value="F:glycosyltransferase activity"/>
    <property type="evidence" value="ECO:0007669"/>
    <property type="project" value="UniProtKB-KW"/>
</dbReference>
<proteinExistence type="predicted"/>
<accession>A0ABW2JI72</accession>
<dbReference type="EMBL" id="JBHTCF010000006">
    <property type="protein sequence ID" value="MFC7305784.1"/>
    <property type="molecule type" value="Genomic_DNA"/>
</dbReference>
<dbReference type="CDD" id="cd03801">
    <property type="entry name" value="GT4_PimA-like"/>
    <property type="match status" value="1"/>
</dbReference>
<evidence type="ECO:0000313" key="3">
    <source>
        <dbReference type="Proteomes" id="UP001596523"/>
    </source>
</evidence>
<dbReference type="Gene3D" id="3.40.50.2000">
    <property type="entry name" value="Glycogen Phosphorylase B"/>
    <property type="match status" value="2"/>
</dbReference>
<dbReference type="Proteomes" id="UP001596523">
    <property type="component" value="Unassembled WGS sequence"/>
</dbReference>
<dbReference type="SUPFAM" id="SSF53756">
    <property type="entry name" value="UDP-Glycosyltransferase/glycogen phosphorylase"/>
    <property type="match status" value="1"/>
</dbReference>
<dbReference type="Pfam" id="PF13692">
    <property type="entry name" value="Glyco_trans_1_4"/>
    <property type="match status" value="1"/>
</dbReference>
<protein>
    <recommendedName>
        <fullName evidence="1">D-inositol 3-phosphate glycosyltransferase</fullName>
    </recommendedName>
</protein>
<dbReference type="PANTHER" id="PTHR12526">
    <property type="entry name" value="GLYCOSYLTRANSFERASE"/>
    <property type="match status" value="1"/>
</dbReference>
<organism evidence="2 3">
    <name type="scientific">Streptomyces monticola</name>
    <dbReference type="NCBI Taxonomy" id="2666263"/>
    <lineage>
        <taxon>Bacteria</taxon>
        <taxon>Bacillati</taxon>
        <taxon>Actinomycetota</taxon>
        <taxon>Actinomycetes</taxon>
        <taxon>Kitasatosporales</taxon>
        <taxon>Streptomycetaceae</taxon>
        <taxon>Streptomyces</taxon>
    </lineage>
</organism>
<sequence>MSTRRATVLLPYLTPYRLPFLRHLDHELACRGVELTVAHGAATGLSAVRQAAAGPALPGAVPLRQHVARAGGRELIWHRVGRLARESDVLVLPQSLHHLRLYPLLAHRPRRIGLWGHGATHVSAHGRSAQWAKAALTRRAGWFFAYTDTGGAYARTAGLPPERITVVRNSLDTTALVAARRRVTPEAQDRARQRYGLTPGRTGLYIGGLDELKRIPFLLEAAERIAARVPGFRLLVAGDGVQRELVERSSVAVYAGRADDDGKALLGAVSDVMLVPGAVGLCAVDSFALETPLVTTPWPYHGPEFGYLEHARNALVAPDEQYADRVAELLTRPRLSAALRRACRCDAARYTVESMAARFAHGIEGLLTHAT</sequence>
<evidence type="ECO:0000313" key="2">
    <source>
        <dbReference type="EMBL" id="MFC7305784.1"/>
    </source>
</evidence>
<evidence type="ECO:0000256" key="1">
    <source>
        <dbReference type="ARBA" id="ARBA00021292"/>
    </source>
</evidence>
<dbReference type="RefSeq" id="WP_381831155.1">
    <property type="nucleotide sequence ID" value="NZ_JBHTCF010000006.1"/>
</dbReference>
<gene>
    <name evidence="2" type="ORF">ACFQVC_16345</name>
</gene>
<comment type="caution">
    <text evidence="2">The sequence shown here is derived from an EMBL/GenBank/DDBJ whole genome shotgun (WGS) entry which is preliminary data.</text>
</comment>
<keyword evidence="3" id="KW-1185">Reference proteome</keyword>
<keyword evidence="2" id="KW-0808">Transferase</keyword>
<keyword evidence="2" id="KW-0328">Glycosyltransferase</keyword>
<reference evidence="3" key="1">
    <citation type="journal article" date="2019" name="Int. J. Syst. Evol. Microbiol.">
        <title>The Global Catalogue of Microorganisms (GCM) 10K type strain sequencing project: providing services to taxonomists for standard genome sequencing and annotation.</title>
        <authorList>
            <consortium name="The Broad Institute Genomics Platform"/>
            <consortium name="The Broad Institute Genome Sequencing Center for Infectious Disease"/>
            <person name="Wu L."/>
            <person name="Ma J."/>
        </authorList>
    </citation>
    <scope>NUCLEOTIDE SEQUENCE [LARGE SCALE GENOMIC DNA]</scope>
    <source>
        <strain evidence="3">SYNS20</strain>
    </source>
</reference>
<name>A0ABW2JI72_9ACTN</name>